<keyword evidence="8" id="KW-0539">Nucleus</keyword>
<dbReference type="SUPFAM" id="SSF48508">
    <property type="entry name" value="Nuclear receptor ligand-binding domain"/>
    <property type="match status" value="1"/>
</dbReference>
<dbReference type="PROSITE" id="PS51030">
    <property type="entry name" value="NUCLEAR_REC_DBD_2"/>
    <property type="match status" value="1"/>
</dbReference>
<sequence>MFWGAADVFDILLVYPECNTRQSTFISDKKSPCLPCCRICGDFSSGIHYGVVSCEGCKGFFRRCIAQKKVFAKCLKGGECQIQKSNRGRCPECRYKRCVASGMSIHSVRVGRYSKRQKIKNQADAERFSDKNCTADEKLAMDKNDIVLYNIITNVMVAHQLTCQQSTHEWDLPGEACFHDNASSLAITSLLNNDNEFDELLDIFTTSCFLTDVLSPSVHNVVQFAKSLQGFKDLSQ</sequence>
<evidence type="ECO:0000256" key="5">
    <source>
        <dbReference type="ARBA" id="ARBA00023125"/>
    </source>
</evidence>
<dbReference type="GeneID" id="102803383"/>
<evidence type="ECO:0000256" key="1">
    <source>
        <dbReference type="ARBA" id="ARBA00022723"/>
    </source>
</evidence>
<dbReference type="PANTHER" id="PTHR24082">
    <property type="entry name" value="NUCLEAR HORMONE RECEPTOR"/>
    <property type="match status" value="1"/>
</dbReference>
<keyword evidence="4" id="KW-0805">Transcription regulation</keyword>
<organism evidence="10 11">
    <name type="scientific">Saccoglossus kowalevskii</name>
    <name type="common">Acorn worm</name>
    <dbReference type="NCBI Taxonomy" id="10224"/>
    <lineage>
        <taxon>Eukaryota</taxon>
        <taxon>Metazoa</taxon>
        <taxon>Hemichordata</taxon>
        <taxon>Enteropneusta</taxon>
        <taxon>Harrimaniidae</taxon>
        <taxon>Saccoglossus</taxon>
    </lineage>
</organism>
<gene>
    <name evidence="11" type="primary">LOC102803383</name>
</gene>
<evidence type="ECO:0000256" key="6">
    <source>
        <dbReference type="ARBA" id="ARBA00023163"/>
    </source>
</evidence>
<accession>A0ABM0MIK6</accession>
<dbReference type="InterPro" id="IPR035500">
    <property type="entry name" value="NHR-like_dom_sf"/>
</dbReference>
<keyword evidence="3" id="KW-0862">Zinc</keyword>
<dbReference type="InterPro" id="IPR013088">
    <property type="entry name" value="Znf_NHR/GATA"/>
</dbReference>
<reference evidence="11" key="1">
    <citation type="submission" date="2025-08" db="UniProtKB">
        <authorList>
            <consortium name="RefSeq"/>
        </authorList>
    </citation>
    <scope>IDENTIFICATION</scope>
    <source>
        <tissue evidence="11">Testes</tissue>
    </source>
</reference>
<evidence type="ECO:0000256" key="8">
    <source>
        <dbReference type="ARBA" id="ARBA00023242"/>
    </source>
</evidence>
<evidence type="ECO:0000256" key="3">
    <source>
        <dbReference type="ARBA" id="ARBA00022833"/>
    </source>
</evidence>
<feature type="non-terminal residue" evidence="11">
    <location>
        <position position="236"/>
    </location>
</feature>
<evidence type="ECO:0000256" key="2">
    <source>
        <dbReference type="ARBA" id="ARBA00022771"/>
    </source>
</evidence>
<dbReference type="SUPFAM" id="SSF57716">
    <property type="entry name" value="Glucocorticoid receptor-like (DNA-binding domain)"/>
    <property type="match status" value="1"/>
</dbReference>
<evidence type="ECO:0000313" key="10">
    <source>
        <dbReference type="Proteomes" id="UP000694865"/>
    </source>
</evidence>
<dbReference type="Gene3D" id="3.30.50.10">
    <property type="entry name" value="Erythroid Transcription Factor GATA-1, subunit A"/>
    <property type="match status" value="1"/>
</dbReference>
<keyword evidence="6" id="KW-0804">Transcription</keyword>
<keyword evidence="1" id="KW-0479">Metal-binding</keyword>
<dbReference type="RefSeq" id="XP_006819847.1">
    <property type="nucleotide sequence ID" value="XM_006819784.1"/>
</dbReference>
<dbReference type="Gene3D" id="1.10.565.10">
    <property type="entry name" value="Retinoid X Receptor"/>
    <property type="match status" value="1"/>
</dbReference>
<keyword evidence="2" id="KW-0863">Zinc-finger</keyword>
<dbReference type="PRINTS" id="PR00047">
    <property type="entry name" value="STROIDFINGER"/>
</dbReference>
<protein>
    <submittedName>
        <fullName evidence="11">Nuclear hormone receptor E75-like</fullName>
    </submittedName>
</protein>
<dbReference type="PANTHER" id="PTHR24082:SF473">
    <property type="entry name" value="ECDYSONE-INDUCED PROTEIN 75B, ISOFORM B"/>
    <property type="match status" value="1"/>
</dbReference>
<feature type="domain" description="Nuclear receptor" evidence="9">
    <location>
        <begin position="34"/>
        <end position="110"/>
    </location>
</feature>
<keyword evidence="7" id="KW-0675">Receptor</keyword>
<evidence type="ECO:0000259" key="9">
    <source>
        <dbReference type="PROSITE" id="PS51030"/>
    </source>
</evidence>
<dbReference type="InterPro" id="IPR001628">
    <property type="entry name" value="Znf_hrmn_rcpt"/>
</dbReference>
<evidence type="ECO:0000313" key="11">
    <source>
        <dbReference type="RefSeq" id="XP_006819847.1"/>
    </source>
</evidence>
<dbReference type="PROSITE" id="PS00031">
    <property type="entry name" value="NUCLEAR_REC_DBD_1"/>
    <property type="match status" value="1"/>
</dbReference>
<evidence type="ECO:0000256" key="4">
    <source>
        <dbReference type="ARBA" id="ARBA00023015"/>
    </source>
</evidence>
<dbReference type="Pfam" id="PF00105">
    <property type="entry name" value="zf-C4"/>
    <property type="match status" value="1"/>
</dbReference>
<dbReference type="InterPro" id="IPR050234">
    <property type="entry name" value="Nuclear_hormone_rcpt_NR1"/>
</dbReference>
<keyword evidence="5" id="KW-0238">DNA-binding</keyword>
<dbReference type="SMART" id="SM00399">
    <property type="entry name" value="ZnF_C4"/>
    <property type="match status" value="1"/>
</dbReference>
<evidence type="ECO:0000256" key="7">
    <source>
        <dbReference type="ARBA" id="ARBA00023170"/>
    </source>
</evidence>
<keyword evidence="10" id="KW-1185">Reference proteome</keyword>
<proteinExistence type="predicted"/>
<name>A0ABM0MIK6_SACKO</name>
<dbReference type="Proteomes" id="UP000694865">
    <property type="component" value="Unplaced"/>
</dbReference>